<keyword evidence="7 9" id="KW-0548">Nucleotidyltransferase</keyword>
<dbReference type="InterPro" id="IPR050088">
    <property type="entry name" value="IspD/TarI_cytidylyltransf_bact"/>
</dbReference>
<dbReference type="FunFam" id="3.90.550.10:FF:000003">
    <property type="entry name" value="2-C-methyl-D-erythritol 4-phosphate cytidylyltransferase"/>
    <property type="match status" value="1"/>
</dbReference>
<evidence type="ECO:0000256" key="8">
    <source>
        <dbReference type="ARBA" id="ARBA00023229"/>
    </source>
</evidence>
<dbReference type="UniPathway" id="UPA00056">
    <property type="reaction ID" value="UER00093"/>
</dbReference>
<accession>A0A660SDV1</accession>
<proteinExistence type="inferred from homology"/>
<dbReference type="InterPro" id="IPR029044">
    <property type="entry name" value="Nucleotide-diphossugar_trans"/>
</dbReference>
<evidence type="ECO:0000256" key="1">
    <source>
        <dbReference type="ARBA" id="ARBA00001282"/>
    </source>
</evidence>
<dbReference type="Gene3D" id="3.90.550.10">
    <property type="entry name" value="Spore Coat Polysaccharide Biosynthesis Protein SpsA, Chain A"/>
    <property type="match status" value="1"/>
</dbReference>
<dbReference type="GO" id="GO:0050518">
    <property type="term" value="F:2-C-methyl-D-erythritol 4-phosphate cytidylyltransferase activity"/>
    <property type="evidence" value="ECO:0007669"/>
    <property type="project" value="UniProtKB-EC"/>
</dbReference>
<evidence type="ECO:0000256" key="6">
    <source>
        <dbReference type="ARBA" id="ARBA00022679"/>
    </source>
</evidence>
<evidence type="ECO:0000256" key="7">
    <source>
        <dbReference type="ARBA" id="ARBA00022695"/>
    </source>
</evidence>
<gene>
    <name evidence="9" type="primary">ispD</name>
    <name evidence="9" type="ORF">DRP53_09525</name>
</gene>
<evidence type="ECO:0000313" key="10">
    <source>
        <dbReference type="Proteomes" id="UP000268469"/>
    </source>
</evidence>
<name>A0A660SDV1_UNCW3</name>
<comment type="pathway">
    <text evidence="2">Isoprenoid biosynthesis; isopentenyl diphosphate biosynthesis via DXP pathway; isopentenyl diphosphate from 1-deoxy-D-xylulose 5-phosphate: step 2/6.</text>
</comment>
<dbReference type="EC" id="2.7.7.60" evidence="4"/>
<evidence type="ECO:0000256" key="2">
    <source>
        <dbReference type="ARBA" id="ARBA00004787"/>
    </source>
</evidence>
<dbReference type="AlphaFoldDB" id="A0A660SDV1"/>
<dbReference type="PROSITE" id="PS01295">
    <property type="entry name" value="ISPD"/>
    <property type="match status" value="1"/>
</dbReference>
<evidence type="ECO:0000313" key="9">
    <source>
        <dbReference type="EMBL" id="RKX68975.1"/>
    </source>
</evidence>
<dbReference type="SUPFAM" id="SSF53448">
    <property type="entry name" value="Nucleotide-diphospho-sugar transferases"/>
    <property type="match status" value="1"/>
</dbReference>
<keyword evidence="6 9" id="KW-0808">Transferase</keyword>
<comment type="similarity">
    <text evidence="3">Belongs to the IspD/TarI cytidylyltransferase family. IspD subfamily.</text>
</comment>
<organism evidence="9 10">
    <name type="scientific">candidate division WOR-3 bacterium</name>
    <dbReference type="NCBI Taxonomy" id="2052148"/>
    <lineage>
        <taxon>Bacteria</taxon>
        <taxon>Bacteria division WOR-3</taxon>
    </lineage>
</organism>
<dbReference type="PANTHER" id="PTHR32125:SF4">
    <property type="entry name" value="2-C-METHYL-D-ERYTHRITOL 4-PHOSPHATE CYTIDYLYLTRANSFERASE, CHLOROPLASTIC"/>
    <property type="match status" value="1"/>
</dbReference>
<dbReference type="Pfam" id="PF01128">
    <property type="entry name" value="IspD"/>
    <property type="match status" value="1"/>
</dbReference>
<dbReference type="InterPro" id="IPR018294">
    <property type="entry name" value="ISPD_synthase_CS"/>
</dbReference>
<dbReference type="InterPro" id="IPR034683">
    <property type="entry name" value="IspD/TarI"/>
</dbReference>
<evidence type="ECO:0000256" key="4">
    <source>
        <dbReference type="ARBA" id="ARBA00012526"/>
    </source>
</evidence>
<comment type="caution">
    <text evidence="9">The sequence shown here is derived from an EMBL/GenBank/DDBJ whole genome shotgun (WGS) entry which is preliminary data.</text>
</comment>
<evidence type="ECO:0000256" key="5">
    <source>
        <dbReference type="ARBA" id="ARBA00019056"/>
    </source>
</evidence>
<dbReference type="GO" id="GO:0019288">
    <property type="term" value="P:isopentenyl diphosphate biosynthetic process, methylerythritol 4-phosphate pathway"/>
    <property type="evidence" value="ECO:0007669"/>
    <property type="project" value="UniProtKB-UniPathway"/>
</dbReference>
<dbReference type="Proteomes" id="UP000268469">
    <property type="component" value="Unassembled WGS sequence"/>
</dbReference>
<comment type="catalytic activity">
    <reaction evidence="1">
        <text>2-C-methyl-D-erythritol 4-phosphate + CTP + H(+) = 4-CDP-2-C-methyl-D-erythritol + diphosphate</text>
        <dbReference type="Rhea" id="RHEA:13429"/>
        <dbReference type="ChEBI" id="CHEBI:15378"/>
        <dbReference type="ChEBI" id="CHEBI:33019"/>
        <dbReference type="ChEBI" id="CHEBI:37563"/>
        <dbReference type="ChEBI" id="CHEBI:57823"/>
        <dbReference type="ChEBI" id="CHEBI:58262"/>
        <dbReference type="EC" id="2.7.7.60"/>
    </reaction>
</comment>
<evidence type="ECO:0000256" key="3">
    <source>
        <dbReference type="ARBA" id="ARBA00009789"/>
    </source>
</evidence>
<protein>
    <recommendedName>
        <fullName evidence="5">2-C-methyl-D-erythritol 4-phosphate cytidylyltransferase</fullName>
        <ecNumber evidence="4">2.7.7.60</ecNumber>
    </recommendedName>
</protein>
<dbReference type="PANTHER" id="PTHR32125">
    <property type="entry name" value="2-C-METHYL-D-ERYTHRITOL 4-PHOSPHATE CYTIDYLYLTRANSFERASE, CHLOROPLASTIC"/>
    <property type="match status" value="1"/>
</dbReference>
<keyword evidence="8" id="KW-0414">Isoprene biosynthesis</keyword>
<dbReference type="CDD" id="cd02516">
    <property type="entry name" value="CDP-ME_synthetase"/>
    <property type="match status" value="1"/>
</dbReference>
<reference evidence="9 10" key="1">
    <citation type="submission" date="2018-06" db="EMBL/GenBank/DDBJ databases">
        <title>Extensive metabolic versatility and redundancy in microbially diverse, dynamic hydrothermal sediments.</title>
        <authorList>
            <person name="Dombrowski N."/>
            <person name="Teske A."/>
            <person name="Baker B.J."/>
        </authorList>
    </citation>
    <scope>NUCLEOTIDE SEQUENCE [LARGE SCALE GENOMIC DNA]</scope>
    <source>
        <strain evidence="9">B36_G15</strain>
    </source>
</reference>
<dbReference type="EMBL" id="QNBE01000115">
    <property type="protein sequence ID" value="RKX68975.1"/>
    <property type="molecule type" value="Genomic_DNA"/>
</dbReference>
<dbReference type="InterPro" id="IPR001228">
    <property type="entry name" value="IspD"/>
</dbReference>
<sequence length="218" mass="24462">MARIEALVPAAGSGERFGGFKQFYEIKGLPILIHTLKQIDGIDAINRVVVVAPPGERSRVERLIDRFGIRKVKAVVKGGRRRIDSVRAGLAEIRARMVIIHDAVRPLASKRLFKRVIRRMATDPAVIPILPVRDTIKEVRRGWVIRTLPREGLFLVQTPQGFWTKVLREALRRAPDIDYTDEAAVLESTGVGVRTVAGELANLKVTEQKDIQLLLRLL</sequence>
<dbReference type="NCBIfam" id="TIGR00453">
    <property type="entry name" value="ispD"/>
    <property type="match status" value="1"/>
</dbReference>